<evidence type="ECO:0000313" key="4">
    <source>
        <dbReference type="Proteomes" id="UP000007947"/>
    </source>
</evidence>
<dbReference type="AlphaFoldDB" id="F5XMN5"/>
<keyword evidence="1" id="KW-1133">Transmembrane helix</keyword>
<proteinExistence type="predicted"/>
<feature type="transmembrane region" description="Helical" evidence="1">
    <location>
        <begin position="240"/>
        <end position="262"/>
    </location>
</feature>
<sequence>MAGYRRFWNQGGAWKALLLVVCYWLLYQGVAWVLHQFFGGFRTDGGTFSSPENVFFGQAFSILTTGLLMLLLAWSFGWLTELFGPQPIRGSWWMWTAVVVVLGFNLVRYAAVDYQAVGLGVTVMTLFLGLCIGFTEELVCRGFTVQLLRRGGYGEWAVAALSSLLFGALHAGNFIGTTDLLPMIVLVAYTSMFGVLMYLSMRVGGSLIWPILLHASTDPSQFLLTGAIDEQGQLGEAGALLPIANLANPVVIVVGFMLLLFIRGRVGRAYYGLPDPKAAVTDP</sequence>
<protein>
    <recommendedName>
        <fullName evidence="2">CAAX prenyl protease 2/Lysostaphin resistance protein A-like domain-containing protein</fullName>
    </recommendedName>
</protein>
<name>F5XMN5_MICPN</name>
<feature type="transmembrane region" description="Helical" evidence="1">
    <location>
        <begin position="117"/>
        <end position="135"/>
    </location>
</feature>
<dbReference type="Proteomes" id="UP000007947">
    <property type="component" value="Chromosome"/>
</dbReference>
<evidence type="ECO:0000259" key="2">
    <source>
        <dbReference type="Pfam" id="PF02517"/>
    </source>
</evidence>
<feature type="transmembrane region" description="Helical" evidence="1">
    <location>
        <begin position="207"/>
        <end position="228"/>
    </location>
</feature>
<accession>F5XMN5</accession>
<evidence type="ECO:0000313" key="3">
    <source>
        <dbReference type="EMBL" id="BAK33958.1"/>
    </source>
</evidence>
<dbReference type="eggNOG" id="COG1266">
    <property type="taxonomic scope" value="Bacteria"/>
</dbReference>
<evidence type="ECO:0000256" key="1">
    <source>
        <dbReference type="SAM" id="Phobius"/>
    </source>
</evidence>
<feature type="transmembrane region" description="Helical" evidence="1">
    <location>
        <begin position="54"/>
        <end position="80"/>
    </location>
</feature>
<organism evidence="3 4">
    <name type="scientific">Microlunatus phosphovorus (strain ATCC 700054 / DSM 10555 / JCM 9379 / NBRC 101784 / NCIMB 13414 / VKM Ac-1990 / NM-1)</name>
    <dbReference type="NCBI Taxonomy" id="1032480"/>
    <lineage>
        <taxon>Bacteria</taxon>
        <taxon>Bacillati</taxon>
        <taxon>Actinomycetota</taxon>
        <taxon>Actinomycetes</taxon>
        <taxon>Propionibacteriales</taxon>
        <taxon>Propionibacteriaceae</taxon>
        <taxon>Microlunatus</taxon>
    </lineage>
</organism>
<dbReference type="STRING" id="1032480.MLP_09440"/>
<keyword evidence="1" id="KW-0812">Transmembrane</keyword>
<dbReference type="HOGENOM" id="CLU_932910_0_0_11"/>
<dbReference type="OrthoDB" id="4772204at2"/>
<dbReference type="Pfam" id="PF02517">
    <property type="entry name" value="Rce1-like"/>
    <property type="match status" value="1"/>
</dbReference>
<keyword evidence="1" id="KW-0472">Membrane</keyword>
<dbReference type="RefSeq" id="WP_013861843.1">
    <property type="nucleotide sequence ID" value="NC_015635.1"/>
</dbReference>
<dbReference type="InterPro" id="IPR003675">
    <property type="entry name" value="Rce1/LyrA-like_dom"/>
</dbReference>
<feature type="transmembrane region" description="Helical" evidence="1">
    <location>
        <begin position="181"/>
        <end position="200"/>
    </location>
</feature>
<reference evidence="3 4" key="1">
    <citation type="submission" date="2011-05" db="EMBL/GenBank/DDBJ databases">
        <title>Whole genome sequence of Microlunatus phosphovorus NM-1.</title>
        <authorList>
            <person name="Hosoyama A."/>
            <person name="Sasaki K."/>
            <person name="Harada T."/>
            <person name="Igarashi R."/>
            <person name="Kawakoshi A."/>
            <person name="Sasagawa M."/>
            <person name="Fukada J."/>
            <person name="Nakamura S."/>
            <person name="Katano Y."/>
            <person name="Hanada S."/>
            <person name="Kamagata Y."/>
            <person name="Nakamura N."/>
            <person name="Yamazaki S."/>
            <person name="Fujita N."/>
        </authorList>
    </citation>
    <scope>NUCLEOTIDE SEQUENCE [LARGE SCALE GENOMIC DNA]</scope>
    <source>
        <strain evidence="4">ATCC 700054 / DSM 10555 / JCM 9379 / NBRC 101784 / NCIMB 13414 / VKM Ac-1990 / NM-1</strain>
    </source>
</reference>
<feature type="domain" description="CAAX prenyl protease 2/Lysostaphin resistance protein A-like" evidence="2">
    <location>
        <begin position="121"/>
        <end position="218"/>
    </location>
</feature>
<gene>
    <name evidence="3" type="ordered locus">MLP_09440</name>
</gene>
<dbReference type="KEGG" id="mph:MLP_09440"/>
<keyword evidence="4" id="KW-1185">Reference proteome</keyword>
<dbReference type="EMBL" id="AP012204">
    <property type="protein sequence ID" value="BAK33958.1"/>
    <property type="molecule type" value="Genomic_DNA"/>
</dbReference>
<feature type="transmembrane region" description="Helical" evidence="1">
    <location>
        <begin position="156"/>
        <end position="175"/>
    </location>
</feature>
<feature type="transmembrane region" description="Helical" evidence="1">
    <location>
        <begin position="12"/>
        <end position="34"/>
    </location>
</feature>
<feature type="transmembrane region" description="Helical" evidence="1">
    <location>
        <begin position="92"/>
        <end position="111"/>
    </location>
</feature>
<dbReference type="GO" id="GO:0004175">
    <property type="term" value="F:endopeptidase activity"/>
    <property type="evidence" value="ECO:0007669"/>
    <property type="project" value="UniProtKB-ARBA"/>
</dbReference>
<dbReference type="GO" id="GO:0080120">
    <property type="term" value="P:CAAX-box protein maturation"/>
    <property type="evidence" value="ECO:0007669"/>
    <property type="project" value="UniProtKB-ARBA"/>
</dbReference>